<dbReference type="Proteomes" id="UP001304461">
    <property type="component" value="Unassembled WGS sequence"/>
</dbReference>
<dbReference type="PANTHER" id="PTHR46796">
    <property type="entry name" value="HTH-TYPE TRANSCRIPTIONAL ACTIVATOR RHAS-RELATED"/>
    <property type="match status" value="1"/>
</dbReference>
<organism evidence="6 7">
    <name type="scientific">Cyanobium gracile UHCC 0139</name>
    <dbReference type="NCBI Taxonomy" id="3110308"/>
    <lineage>
        <taxon>Bacteria</taxon>
        <taxon>Bacillati</taxon>
        <taxon>Cyanobacteriota</taxon>
        <taxon>Cyanophyceae</taxon>
        <taxon>Synechococcales</taxon>
        <taxon>Prochlorococcaceae</taxon>
        <taxon>Cyanobium</taxon>
    </lineage>
</organism>
<keyword evidence="3" id="KW-0804">Transcription</keyword>
<evidence type="ECO:0000256" key="4">
    <source>
        <dbReference type="SAM" id="MobiDB-lite"/>
    </source>
</evidence>
<dbReference type="Gene3D" id="1.10.10.60">
    <property type="entry name" value="Homeodomain-like"/>
    <property type="match status" value="1"/>
</dbReference>
<keyword evidence="1" id="KW-0805">Transcription regulation</keyword>
<protein>
    <submittedName>
        <fullName evidence="6">AraC family transcriptional regulator</fullName>
    </submittedName>
</protein>
<sequence length="391" mass="43999">MSASSKGSIGPSHHDSPIADHGIGGQKLRHFCVTIRKEGRGLRMCSEPCFPRPWHPEAADFSNPLLRQLPLSEDAHSCVSLLQEALPLVELIPLGPEASWWFYGANLHLGSLVATAWAARPMRMAFSERQEHIVVLGYGGEQRLRQASTTWPCVRGGCVLMASAACTMESTLSSAVAFALTRDRLLETAMAMGGYQQKPKGWEETVALAHGWSPPQNRVTPSLLAALQQTIAMAGQLSGYGRGLLDRLQFDDQIYRLMVAMLLPEIRQDKTLDRLLHRQRQGRDSFDELIDYIKQNLGEPLTLTDLESRSHYSRRALQYAFAERMGCTATKWIKMQRLDRARQRLERPNLNDTVGSIARECGYRSLGLFSVDFQQRFHVKPSQLLRESRQE</sequence>
<dbReference type="InterPro" id="IPR018060">
    <property type="entry name" value="HTH_AraC"/>
</dbReference>
<evidence type="ECO:0000313" key="6">
    <source>
        <dbReference type="EMBL" id="MEA5390544.1"/>
    </source>
</evidence>
<evidence type="ECO:0000259" key="5">
    <source>
        <dbReference type="PROSITE" id="PS01124"/>
    </source>
</evidence>
<name>A0ABU5RS18_9CYAN</name>
<dbReference type="InterPro" id="IPR009057">
    <property type="entry name" value="Homeodomain-like_sf"/>
</dbReference>
<evidence type="ECO:0000313" key="7">
    <source>
        <dbReference type="Proteomes" id="UP001304461"/>
    </source>
</evidence>
<dbReference type="RefSeq" id="WP_323304637.1">
    <property type="nucleotide sequence ID" value="NZ_JAYGHX010000002.1"/>
</dbReference>
<gene>
    <name evidence="6" type="ORF">VB738_04625</name>
</gene>
<dbReference type="EMBL" id="JAYGHX010000002">
    <property type="protein sequence ID" value="MEA5390544.1"/>
    <property type="molecule type" value="Genomic_DNA"/>
</dbReference>
<keyword evidence="2" id="KW-0238">DNA-binding</keyword>
<evidence type="ECO:0000256" key="2">
    <source>
        <dbReference type="ARBA" id="ARBA00023125"/>
    </source>
</evidence>
<accession>A0ABU5RS18</accession>
<evidence type="ECO:0000256" key="3">
    <source>
        <dbReference type="ARBA" id="ARBA00023163"/>
    </source>
</evidence>
<reference evidence="6 7" key="1">
    <citation type="submission" date="2023-12" db="EMBL/GenBank/DDBJ databases">
        <title>Baltic Sea Cyanobacteria.</title>
        <authorList>
            <person name="Delbaje E."/>
            <person name="Fewer D.P."/>
            <person name="Shishido T.K."/>
        </authorList>
    </citation>
    <scope>NUCLEOTIDE SEQUENCE [LARGE SCALE GENOMIC DNA]</scope>
    <source>
        <strain evidence="6 7">UHCC 0139</strain>
    </source>
</reference>
<comment type="caution">
    <text evidence="6">The sequence shown here is derived from an EMBL/GenBank/DDBJ whole genome shotgun (WGS) entry which is preliminary data.</text>
</comment>
<dbReference type="SUPFAM" id="SSF46689">
    <property type="entry name" value="Homeodomain-like"/>
    <property type="match status" value="2"/>
</dbReference>
<keyword evidence="7" id="KW-1185">Reference proteome</keyword>
<proteinExistence type="predicted"/>
<evidence type="ECO:0000256" key="1">
    <source>
        <dbReference type="ARBA" id="ARBA00023015"/>
    </source>
</evidence>
<dbReference type="Pfam" id="PF12833">
    <property type="entry name" value="HTH_18"/>
    <property type="match status" value="1"/>
</dbReference>
<dbReference type="PROSITE" id="PS01124">
    <property type="entry name" value="HTH_ARAC_FAMILY_2"/>
    <property type="match status" value="1"/>
</dbReference>
<feature type="domain" description="HTH araC/xylS-type" evidence="5">
    <location>
        <begin position="287"/>
        <end position="387"/>
    </location>
</feature>
<feature type="region of interest" description="Disordered" evidence="4">
    <location>
        <begin position="1"/>
        <end position="22"/>
    </location>
</feature>
<dbReference type="SMART" id="SM00342">
    <property type="entry name" value="HTH_ARAC"/>
    <property type="match status" value="1"/>
</dbReference>
<dbReference type="InterPro" id="IPR050204">
    <property type="entry name" value="AraC_XylS_family_regulators"/>
</dbReference>